<dbReference type="RefSeq" id="WP_055115285.1">
    <property type="nucleotide sequence ID" value="NZ_CXWA01000002.1"/>
</dbReference>
<dbReference type="PANTHER" id="PTHR11803">
    <property type="entry name" value="2-IMINOBUTANOATE/2-IMINOPROPANOATE DEAMINASE RIDA"/>
    <property type="match status" value="1"/>
</dbReference>
<dbReference type="Gene3D" id="3.30.1330.40">
    <property type="entry name" value="RutC-like"/>
    <property type="match status" value="1"/>
</dbReference>
<dbReference type="InterPro" id="IPR038743">
    <property type="entry name" value="YjgH-like"/>
</dbReference>
<evidence type="ECO:0000256" key="1">
    <source>
        <dbReference type="ARBA" id="ARBA00010552"/>
    </source>
</evidence>
<gene>
    <name evidence="2" type="primary">yjgH_1</name>
    <name evidence="2" type="ORF">LA5096_01351</name>
</gene>
<comment type="similarity">
    <text evidence="1">Belongs to the RutC family.</text>
</comment>
<organism evidence="2 3">
    <name type="scientific">Roseibium album</name>
    <dbReference type="NCBI Taxonomy" id="311410"/>
    <lineage>
        <taxon>Bacteria</taxon>
        <taxon>Pseudomonadati</taxon>
        <taxon>Pseudomonadota</taxon>
        <taxon>Alphaproteobacteria</taxon>
        <taxon>Hyphomicrobiales</taxon>
        <taxon>Stappiaceae</taxon>
        <taxon>Roseibium</taxon>
    </lineage>
</organism>
<reference evidence="3" key="1">
    <citation type="submission" date="2015-07" db="EMBL/GenBank/DDBJ databases">
        <authorList>
            <person name="Rodrigo-Torres Lidia"/>
            <person name="Arahal R.David."/>
        </authorList>
    </citation>
    <scope>NUCLEOTIDE SEQUENCE [LARGE SCALE GENOMIC DNA]</scope>
    <source>
        <strain evidence="3">CECT 5096</strain>
    </source>
</reference>
<protein>
    <submittedName>
        <fullName evidence="2">RutC family protein YjgH</fullName>
    </submittedName>
</protein>
<proteinExistence type="inferred from homology"/>
<dbReference type="InterPro" id="IPR006175">
    <property type="entry name" value="YjgF/YER057c/UK114"/>
</dbReference>
<dbReference type="AlphaFoldDB" id="A0A0M6ZWM0"/>
<dbReference type="PANTHER" id="PTHR11803:SF58">
    <property type="entry name" value="PROTEIN HMF1-RELATED"/>
    <property type="match status" value="1"/>
</dbReference>
<keyword evidence="3" id="KW-1185">Reference proteome</keyword>
<accession>A0A0M6ZWM0</accession>
<dbReference type="EMBL" id="CXWC01000002">
    <property type="protein sequence ID" value="CTQ67158.1"/>
    <property type="molecule type" value="Genomic_DNA"/>
</dbReference>
<evidence type="ECO:0000313" key="3">
    <source>
        <dbReference type="Proteomes" id="UP000049983"/>
    </source>
</evidence>
<evidence type="ECO:0000313" key="2">
    <source>
        <dbReference type="EMBL" id="CTQ67158.1"/>
    </source>
</evidence>
<dbReference type="OrthoDB" id="583118at2"/>
<dbReference type="Pfam" id="PF01042">
    <property type="entry name" value="Ribonuc_L-PSP"/>
    <property type="match status" value="1"/>
</dbReference>
<dbReference type="CDD" id="cd02198">
    <property type="entry name" value="YjgH_like"/>
    <property type="match status" value="1"/>
</dbReference>
<sequence length="128" mass="14406">MPDAIVPSVLNSYVRDWNMSPGLEHDGFVFMTGFTGSNENGHLSSDPREQFEHAFEKVRLVLEEAGLGFEHIVEMTSYHVGLREHLELFKEVRAATVSEPYPAWTAIEVAGFVRDGAVVELRCIARRT</sequence>
<dbReference type="GO" id="GO:0005829">
    <property type="term" value="C:cytosol"/>
    <property type="evidence" value="ECO:0007669"/>
    <property type="project" value="TreeGrafter"/>
</dbReference>
<dbReference type="GeneID" id="97668776"/>
<dbReference type="STRING" id="311410.LA5095_02495"/>
<dbReference type="Proteomes" id="UP000049983">
    <property type="component" value="Unassembled WGS sequence"/>
</dbReference>
<dbReference type="GO" id="GO:0019239">
    <property type="term" value="F:deaminase activity"/>
    <property type="evidence" value="ECO:0007669"/>
    <property type="project" value="TreeGrafter"/>
</dbReference>
<dbReference type="SUPFAM" id="SSF55298">
    <property type="entry name" value="YjgF-like"/>
    <property type="match status" value="1"/>
</dbReference>
<dbReference type="InterPro" id="IPR035959">
    <property type="entry name" value="RutC-like_sf"/>
</dbReference>
<name>A0A0M6ZWM0_9HYPH</name>